<keyword evidence="3" id="KW-1185">Reference proteome</keyword>
<comment type="caution">
    <text evidence="2">The sequence shown here is derived from an EMBL/GenBank/DDBJ whole genome shotgun (WGS) entry which is preliminary data.</text>
</comment>
<protein>
    <submittedName>
        <fullName evidence="2">Uncharacterized protein</fullName>
    </submittedName>
</protein>
<evidence type="ECO:0000313" key="3">
    <source>
        <dbReference type="Proteomes" id="UP001174909"/>
    </source>
</evidence>
<keyword evidence="1" id="KW-0175">Coiled coil</keyword>
<gene>
    <name evidence="2" type="ORF">GBAR_LOCUS31884</name>
</gene>
<evidence type="ECO:0000313" key="2">
    <source>
        <dbReference type="EMBL" id="CAI8058628.1"/>
    </source>
</evidence>
<sequence length="92" mass="10041">MSALTTTQREAKDLVESLKKQLKKAEALEAVEEFAEELNSLSGENCEVGNLGPTVFTKVFDNAKTLVDTGSPATIISMRRKINLESNGRLTL</sequence>
<proteinExistence type="predicted"/>
<evidence type="ECO:0000256" key="1">
    <source>
        <dbReference type="SAM" id="Coils"/>
    </source>
</evidence>
<name>A0AA35XH38_GEOBA</name>
<dbReference type="Proteomes" id="UP001174909">
    <property type="component" value="Unassembled WGS sequence"/>
</dbReference>
<dbReference type="AlphaFoldDB" id="A0AA35XH38"/>
<organism evidence="2 3">
    <name type="scientific">Geodia barretti</name>
    <name type="common">Barrett's horny sponge</name>
    <dbReference type="NCBI Taxonomy" id="519541"/>
    <lineage>
        <taxon>Eukaryota</taxon>
        <taxon>Metazoa</taxon>
        <taxon>Porifera</taxon>
        <taxon>Demospongiae</taxon>
        <taxon>Heteroscleromorpha</taxon>
        <taxon>Tetractinellida</taxon>
        <taxon>Astrophorina</taxon>
        <taxon>Geodiidae</taxon>
        <taxon>Geodia</taxon>
    </lineage>
</organism>
<dbReference type="EMBL" id="CASHTH010004535">
    <property type="protein sequence ID" value="CAI8058628.1"/>
    <property type="molecule type" value="Genomic_DNA"/>
</dbReference>
<reference evidence="2" key="1">
    <citation type="submission" date="2023-03" db="EMBL/GenBank/DDBJ databases">
        <authorList>
            <person name="Steffen K."/>
            <person name="Cardenas P."/>
        </authorList>
    </citation>
    <scope>NUCLEOTIDE SEQUENCE</scope>
</reference>
<feature type="coiled-coil region" evidence="1">
    <location>
        <begin position="1"/>
        <end position="44"/>
    </location>
</feature>
<accession>A0AA35XH38</accession>